<dbReference type="AlphaFoldDB" id="A0A9P0DZ36"/>
<dbReference type="OrthoDB" id="6781255at2759"/>
<proteinExistence type="predicted"/>
<reference evidence="2" key="1">
    <citation type="submission" date="2022-01" db="EMBL/GenBank/DDBJ databases">
        <authorList>
            <person name="King R."/>
        </authorList>
    </citation>
    <scope>NUCLEOTIDE SEQUENCE</scope>
</reference>
<dbReference type="EMBL" id="OU896715">
    <property type="protein sequence ID" value="CAH1183927.1"/>
    <property type="molecule type" value="Genomic_DNA"/>
</dbReference>
<evidence type="ECO:0008006" key="4">
    <source>
        <dbReference type="Google" id="ProtNLM"/>
    </source>
</evidence>
<evidence type="ECO:0000256" key="1">
    <source>
        <dbReference type="SAM" id="MobiDB-lite"/>
    </source>
</evidence>
<sequence length="593" mass="68269">MERYLIQIPSKATTASPETPESECLDAALDPTLEHFQKAPKAPCPSIQIDDETERTNKNKDEPKKLKQTFQQKYNKSWESRFPWLLSKDERKISCKCCNAIITCNLSHIKRHENTGKHQRLYKKSISTPQLSSLKKVREVNKLNKKTQIAEYKLLMFLHEHNLPFLLMDHIPKMLSSAFPDTETIKNLKCSRTKATLITKECLATQALDDIAADTQNCYYSLIVDETTDVSTKKSLAIVIRYHNGTYVKDRFLCLSQVNSCYAGSLFKTVCDVLRQNKIPFENLVGFDADNASVMMGDKSGLKARFRDINQNIFVIGCVCHSFALCSSSACLKLPRSLEEFIRQIYNHFANSSKRLEDLHQFQSFLNQKPYKMLHPAQTRWLSLQAVVDRVLLSWDALKLYFTSAVMIDGLRSSQTVLDSLNTPIVKIYLLFLNYISNIVNKLNLEFQSEKPKIYILSQRISELFRTLLRNYINVTHLNTTELDNISPSNPDHFLPIENMYFGSKVQIMIQEVNDPQEIQKFRVNALAFYVELCCQIKKRFNFNDPLLTFLSNFSVNKAISGEILSITEIAQVAHHIGWNPISYWADIDISYM</sequence>
<name>A0A9P0DZ36_PHACE</name>
<feature type="region of interest" description="Disordered" evidence="1">
    <location>
        <begin position="38"/>
        <end position="61"/>
    </location>
</feature>
<accession>A0A9P0DZ36</accession>
<gene>
    <name evidence="2" type="ORF">PHAECO_LOCUS12433</name>
</gene>
<organism evidence="2 3">
    <name type="scientific">Phaedon cochleariae</name>
    <name type="common">Mustard beetle</name>
    <dbReference type="NCBI Taxonomy" id="80249"/>
    <lineage>
        <taxon>Eukaryota</taxon>
        <taxon>Metazoa</taxon>
        <taxon>Ecdysozoa</taxon>
        <taxon>Arthropoda</taxon>
        <taxon>Hexapoda</taxon>
        <taxon>Insecta</taxon>
        <taxon>Pterygota</taxon>
        <taxon>Neoptera</taxon>
        <taxon>Endopterygota</taxon>
        <taxon>Coleoptera</taxon>
        <taxon>Polyphaga</taxon>
        <taxon>Cucujiformia</taxon>
        <taxon>Chrysomeloidea</taxon>
        <taxon>Chrysomelidae</taxon>
        <taxon>Chrysomelinae</taxon>
        <taxon>Chrysomelini</taxon>
        <taxon>Phaedon</taxon>
    </lineage>
</organism>
<evidence type="ECO:0000313" key="2">
    <source>
        <dbReference type="EMBL" id="CAH1183927.1"/>
    </source>
</evidence>
<dbReference type="InterPro" id="IPR012337">
    <property type="entry name" value="RNaseH-like_sf"/>
</dbReference>
<reference evidence="2" key="2">
    <citation type="submission" date="2022-10" db="EMBL/GenBank/DDBJ databases">
        <authorList>
            <consortium name="ENA_rothamsted_submissions"/>
            <consortium name="culmorum"/>
            <person name="King R."/>
        </authorList>
    </citation>
    <scope>NUCLEOTIDE SEQUENCE</scope>
</reference>
<protein>
    <recommendedName>
        <fullName evidence="4">DUF4371 domain-containing protein</fullName>
    </recommendedName>
</protein>
<feature type="compositionally biased region" description="Polar residues" evidence="1">
    <location>
        <begin position="10"/>
        <end position="19"/>
    </location>
</feature>
<dbReference type="PANTHER" id="PTHR37162">
    <property type="entry name" value="HAT FAMILY DIMERISATION DOMAINCONTAINING PROTEIN-RELATED"/>
    <property type="match status" value="1"/>
</dbReference>
<keyword evidence="3" id="KW-1185">Reference proteome</keyword>
<feature type="region of interest" description="Disordered" evidence="1">
    <location>
        <begin position="1"/>
        <end position="22"/>
    </location>
</feature>
<dbReference type="SUPFAM" id="SSF53098">
    <property type="entry name" value="Ribonuclease H-like"/>
    <property type="match status" value="1"/>
</dbReference>
<dbReference type="Proteomes" id="UP001153737">
    <property type="component" value="Chromosome 9"/>
</dbReference>
<dbReference type="PANTHER" id="PTHR37162:SF1">
    <property type="entry name" value="BED-TYPE DOMAIN-CONTAINING PROTEIN"/>
    <property type="match status" value="1"/>
</dbReference>
<evidence type="ECO:0000313" key="3">
    <source>
        <dbReference type="Proteomes" id="UP001153737"/>
    </source>
</evidence>